<protein>
    <submittedName>
        <fullName evidence="9">Soluble calcium-activated nucleotidase 1 (inferred by orthology to a human protein)</fullName>
    </submittedName>
</protein>
<dbReference type="Proteomes" id="UP000271162">
    <property type="component" value="Unassembled WGS sequence"/>
</dbReference>
<feature type="binding site" evidence="6">
    <location>
        <position position="160"/>
    </location>
    <ligand>
        <name>Ca(2+)</name>
        <dbReference type="ChEBI" id="CHEBI:29108"/>
    </ligand>
</feature>
<dbReference type="Pfam" id="PF06079">
    <property type="entry name" value="Apyrase"/>
    <property type="match status" value="1"/>
</dbReference>
<organism evidence="9">
    <name type="scientific">Nippostrongylus brasiliensis</name>
    <name type="common">Rat hookworm</name>
    <dbReference type="NCBI Taxonomy" id="27835"/>
    <lineage>
        <taxon>Eukaryota</taxon>
        <taxon>Metazoa</taxon>
        <taxon>Ecdysozoa</taxon>
        <taxon>Nematoda</taxon>
        <taxon>Chromadorea</taxon>
        <taxon>Rhabditida</taxon>
        <taxon>Rhabditina</taxon>
        <taxon>Rhabditomorpha</taxon>
        <taxon>Strongyloidea</taxon>
        <taxon>Heligmosomidae</taxon>
        <taxon>Nippostrongylus</taxon>
    </lineage>
</organism>
<evidence type="ECO:0000313" key="9">
    <source>
        <dbReference type="WBParaSite" id="NBR_0001908801-mRNA-1"/>
    </source>
</evidence>
<dbReference type="AlphaFoldDB" id="A0A0N4YPB7"/>
<feature type="binding site" evidence="6">
    <location>
        <position position="114"/>
    </location>
    <ligand>
        <name>Ca(2+)</name>
        <dbReference type="ChEBI" id="CHEBI:29108"/>
    </ligand>
</feature>
<evidence type="ECO:0000256" key="2">
    <source>
        <dbReference type="ARBA" id="ARBA00022723"/>
    </source>
</evidence>
<evidence type="ECO:0000256" key="4">
    <source>
        <dbReference type="ARBA" id="ARBA00022837"/>
    </source>
</evidence>
<feature type="binding site" evidence="6">
    <location>
        <position position="229"/>
    </location>
    <ligand>
        <name>Ca(2+)</name>
        <dbReference type="ChEBI" id="CHEBI:29108"/>
    </ligand>
</feature>
<feature type="binding site" evidence="6">
    <location>
        <position position="293"/>
    </location>
    <ligand>
        <name>Ca(2+)</name>
        <dbReference type="ChEBI" id="CHEBI:29108"/>
    </ligand>
</feature>
<dbReference type="InterPro" id="IPR009283">
    <property type="entry name" value="Apyrase"/>
</dbReference>
<dbReference type="GO" id="GO:0005509">
    <property type="term" value="F:calcium ion binding"/>
    <property type="evidence" value="ECO:0007669"/>
    <property type="project" value="InterPro"/>
</dbReference>
<gene>
    <name evidence="7" type="ORF">NBR_LOCUS19089</name>
</gene>
<dbReference type="SUPFAM" id="SSF101887">
    <property type="entry name" value="Apyrase"/>
    <property type="match status" value="1"/>
</dbReference>
<dbReference type="WBParaSite" id="NBR_0001908801-mRNA-1">
    <property type="protein sequence ID" value="NBR_0001908801-mRNA-1"/>
    <property type="gene ID" value="NBR_0001908801"/>
</dbReference>
<feature type="binding site" evidence="6">
    <location>
        <position position="346"/>
    </location>
    <ligand>
        <name>Ca(2+)</name>
        <dbReference type="ChEBI" id="CHEBI:29108"/>
    </ligand>
</feature>
<keyword evidence="4 6" id="KW-0106">Calcium</keyword>
<accession>A0A0N4YPB7</accession>
<evidence type="ECO:0000256" key="1">
    <source>
        <dbReference type="ARBA" id="ARBA00001913"/>
    </source>
</evidence>
<dbReference type="GO" id="GO:0045134">
    <property type="term" value="F:UDP phosphatase activity"/>
    <property type="evidence" value="ECO:0007669"/>
    <property type="project" value="TreeGrafter"/>
</dbReference>
<reference evidence="7 8" key="2">
    <citation type="submission" date="2018-11" db="EMBL/GenBank/DDBJ databases">
        <authorList>
            <consortium name="Pathogen Informatics"/>
        </authorList>
    </citation>
    <scope>NUCLEOTIDE SEQUENCE [LARGE SCALE GENOMIC DNA]</scope>
</reference>
<keyword evidence="8" id="KW-1185">Reference proteome</keyword>
<name>A0A0N4YPB7_NIPBR</name>
<feature type="binding site" evidence="6">
    <location>
        <position position="113"/>
    </location>
    <ligand>
        <name>Ca(2+)</name>
        <dbReference type="ChEBI" id="CHEBI:29108"/>
    </ligand>
</feature>
<dbReference type="PANTHER" id="PTHR13023:SF2">
    <property type="entry name" value="SOLUBLE CALCIUM-ACTIVATED NUCLEOTIDASE 1"/>
    <property type="match status" value="1"/>
</dbReference>
<dbReference type="Gene3D" id="2.120.10.100">
    <property type="entry name" value="Apyrase"/>
    <property type="match status" value="1"/>
</dbReference>
<evidence type="ECO:0000256" key="5">
    <source>
        <dbReference type="ARBA" id="ARBA00025738"/>
    </source>
</evidence>
<dbReference type="PANTHER" id="PTHR13023">
    <property type="entry name" value="APYRASE"/>
    <property type="match status" value="1"/>
</dbReference>
<comment type="cofactor">
    <cofactor evidence="1 6">
        <name>Ca(2+)</name>
        <dbReference type="ChEBI" id="CHEBI:29108"/>
    </cofactor>
</comment>
<reference evidence="9" key="1">
    <citation type="submission" date="2017-02" db="UniProtKB">
        <authorList>
            <consortium name="WormBaseParasite"/>
        </authorList>
    </citation>
    <scope>IDENTIFICATION</scope>
</reference>
<evidence type="ECO:0000256" key="6">
    <source>
        <dbReference type="PIRSR" id="PIRSR609283-1"/>
    </source>
</evidence>
<proteinExistence type="inferred from homology"/>
<evidence type="ECO:0000313" key="7">
    <source>
        <dbReference type="EMBL" id="VDL82818.1"/>
    </source>
</evidence>
<dbReference type="EMBL" id="UYSL01023893">
    <property type="protein sequence ID" value="VDL82818.1"/>
    <property type="molecule type" value="Genomic_DNA"/>
</dbReference>
<sequence length="353" mass="39818">MHSTLAYIIGATPAVIPQAIPQAKVPAGIPQNARDETDVHKRSAGVEYDLTAITDMDRDAETSKGSWTWRAVTREGKLLYNPDDNSASVTWTPDSDKNVTTHFNYKGRGMELSDLTDFNGHLLSPDDKTGMIYEIKEDKAIPWIFLNSGPGNTTSGMKAEWMTKKGGKLYVGGHGMEYRNKEGKVFTTDPLWIKVVSPNGAVEHIDWTDNYDKLRKEAGYPSPGYLTHESAQWSDIHQKWFFLPRKANPKAYVEEEDEVSCTNLLITASEDFEEIKVVKIGGEAKFNPLRGYSAFEFIPNTDDSVIVAIKSKEVNNKRIRSYVTVFKTDGEILLEDQRLEDELKFEGLFLHRN</sequence>
<dbReference type="STRING" id="27835.A0A0N4YPB7"/>
<dbReference type="InterPro" id="IPR036258">
    <property type="entry name" value="Apyrase_sf"/>
</dbReference>
<dbReference type="OMA" id="IHESATW"/>
<dbReference type="GO" id="GO:0030166">
    <property type="term" value="P:proteoglycan biosynthetic process"/>
    <property type="evidence" value="ECO:0007669"/>
    <property type="project" value="TreeGrafter"/>
</dbReference>
<comment type="similarity">
    <text evidence="5">Belongs to the apyrase family.</text>
</comment>
<evidence type="ECO:0000313" key="8">
    <source>
        <dbReference type="Proteomes" id="UP000271162"/>
    </source>
</evidence>
<dbReference type="GO" id="GO:0004382">
    <property type="term" value="F:GDP phosphatase activity"/>
    <property type="evidence" value="ECO:0007669"/>
    <property type="project" value="TreeGrafter"/>
</dbReference>
<dbReference type="FunFam" id="2.120.10.100:FF:000001">
    <property type="entry name" value="Soluble calcium-activated nucleotidase 1"/>
    <property type="match status" value="1"/>
</dbReference>
<keyword evidence="3" id="KW-0378">Hydrolase</keyword>
<keyword evidence="2 6" id="KW-0479">Metal-binding</keyword>
<evidence type="ECO:0000256" key="3">
    <source>
        <dbReference type="ARBA" id="ARBA00022801"/>
    </source>
</evidence>